<dbReference type="Proteomes" id="UP000046395">
    <property type="component" value="Unassembled WGS sequence"/>
</dbReference>
<keyword evidence="2" id="KW-1185">Reference proteome</keyword>
<reference evidence="3 4" key="3">
    <citation type="submission" date="2019-12" db="UniProtKB">
        <authorList>
            <consortium name="WormBaseParasite"/>
        </authorList>
    </citation>
    <scope>IDENTIFICATION</scope>
</reference>
<feature type="region of interest" description="Disordered" evidence="1">
    <location>
        <begin position="1"/>
        <end position="39"/>
    </location>
</feature>
<dbReference type="AlphaFoldDB" id="A0A5S6QST7"/>
<evidence type="ECO:0000313" key="2">
    <source>
        <dbReference type="Proteomes" id="UP000046395"/>
    </source>
</evidence>
<evidence type="ECO:0000313" key="3">
    <source>
        <dbReference type="WBParaSite" id="TMUE_2000010150.1"/>
    </source>
</evidence>
<reference evidence="2" key="2">
    <citation type="submission" date="2014-03" db="EMBL/GenBank/DDBJ databases">
        <title>The whipworm genome and dual-species transcriptomics of an intimate host-pathogen interaction.</title>
        <authorList>
            <person name="Foth B.J."/>
            <person name="Tsai I.J."/>
            <person name="Reid A.J."/>
            <person name="Bancroft A.J."/>
            <person name="Nichol S."/>
            <person name="Tracey A."/>
            <person name="Holroyd N."/>
            <person name="Cotton J.A."/>
            <person name="Stanley E.J."/>
            <person name="Zarowiecki M."/>
            <person name="Liu J.Z."/>
            <person name="Huckvale T."/>
            <person name="Cooper P.J."/>
            <person name="Grencis R.K."/>
            <person name="Berriman M."/>
        </authorList>
    </citation>
    <scope>NUCLEOTIDE SEQUENCE [LARGE SCALE GENOMIC DNA]</scope>
    <source>
        <strain evidence="2">Edinburgh</strain>
    </source>
</reference>
<evidence type="ECO:0000256" key="1">
    <source>
        <dbReference type="SAM" id="MobiDB-lite"/>
    </source>
</evidence>
<name>A0A5S6QST7_TRIMR</name>
<dbReference type="WBParaSite" id="TMUE_2000010150.1">
    <property type="protein sequence ID" value="TMUE_2000010150.1"/>
    <property type="gene ID" value="WBGene00300859"/>
</dbReference>
<feature type="compositionally biased region" description="Polar residues" evidence="1">
    <location>
        <begin position="17"/>
        <end position="33"/>
    </location>
</feature>
<organism evidence="2 4">
    <name type="scientific">Trichuris muris</name>
    <name type="common">Mouse whipworm</name>
    <dbReference type="NCBI Taxonomy" id="70415"/>
    <lineage>
        <taxon>Eukaryota</taxon>
        <taxon>Metazoa</taxon>
        <taxon>Ecdysozoa</taxon>
        <taxon>Nematoda</taxon>
        <taxon>Enoplea</taxon>
        <taxon>Dorylaimia</taxon>
        <taxon>Trichinellida</taxon>
        <taxon>Trichuridae</taxon>
        <taxon>Trichuris</taxon>
    </lineage>
</organism>
<proteinExistence type="predicted"/>
<accession>A0A5S6QST7</accession>
<sequence length="96" mass="10703">MTRYPSTLDDAKPVPQLGSTERNENTYFANKGSNGHVADDPLSIPTGRCLLPELHCTLSGHWGWTTRQLFYRLAELGGKTHRGIKFDQTGLPPMFS</sequence>
<protein>
    <submittedName>
        <fullName evidence="3 4">Uncharacterized protein</fullName>
    </submittedName>
</protein>
<evidence type="ECO:0000313" key="4">
    <source>
        <dbReference type="WBParaSite" id="TMUE_2000010295.1"/>
    </source>
</evidence>
<dbReference type="WBParaSite" id="TMUE_2000010295.1">
    <property type="protein sequence ID" value="TMUE_2000010295.1"/>
    <property type="gene ID" value="WBGene00300933"/>
</dbReference>
<reference evidence="2" key="1">
    <citation type="submission" date="2013-11" db="EMBL/GenBank/DDBJ databases">
        <authorList>
            <person name="Aslett M."/>
        </authorList>
    </citation>
    <scope>NUCLEOTIDE SEQUENCE [LARGE SCALE GENOMIC DNA]</scope>
    <source>
        <strain evidence="2">Edinburgh</strain>
    </source>
</reference>